<protein>
    <submittedName>
        <fullName evidence="1">Uncharacterized protein</fullName>
    </submittedName>
</protein>
<dbReference type="RefSeq" id="XP_007927399.1">
    <property type="nucleotide sequence ID" value="XM_007929208.1"/>
</dbReference>
<name>M3AXN1_PSEFD</name>
<sequence length="149" mass="16733">MALPSKARNSAKVRRAHPIGSFAVASWMLFTSHARRPKEYAVRYLVYRLHQLIYAQNRLSLDAEPKRATGHCTIAAVRRDNCTEETSQAFTSSALLHRPALSSPIRDPHKLQVTGLKECAPLCDNGEGVRELFIELSDRYIWGGCLVVE</sequence>
<reference evidence="1 2" key="1">
    <citation type="journal article" date="2012" name="PLoS Pathog.">
        <title>Diverse lifestyles and strategies of plant pathogenesis encoded in the genomes of eighteen Dothideomycetes fungi.</title>
        <authorList>
            <person name="Ohm R.A."/>
            <person name="Feau N."/>
            <person name="Henrissat B."/>
            <person name="Schoch C.L."/>
            <person name="Horwitz B.A."/>
            <person name="Barry K.W."/>
            <person name="Condon B.J."/>
            <person name="Copeland A.C."/>
            <person name="Dhillon B."/>
            <person name="Glaser F."/>
            <person name="Hesse C.N."/>
            <person name="Kosti I."/>
            <person name="LaButti K."/>
            <person name="Lindquist E.A."/>
            <person name="Lucas S."/>
            <person name="Salamov A.A."/>
            <person name="Bradshaw R.E."/>
            <person name="Ciuffetti L."/>
            <person name="Hamelin R.C."/>
            <person name="Kema G.H.J."/>
            <person name="Lawrence C."/>
            <person name="Scott J.A."/>
            <person name="Spatafora J.W."/>
            <person name="Turgeon B.G."/>
            <person name="de Wit P.J.G.M."/>
            <person name="Zhong S."/>
            <person name="Goodwin S.B."/>
            <person name="Grigoriev I.V."/>
        </authorList>
    </citation>
    <scope>NUCLEOTIDE SEQUENCE [LARGE SCALE GENOMIC DNA]</scope>
    <source>
        <strain evidence="1 2">CIRAD86</strain>
    </source>
</reference>
<proteinExistence type="predicted"/>
<dbReference type="VEuPathDB" id="FungiDB:MYCFIDRAFT_211480"/>
<evidence type="ECO:0000313" key="2">
    <source>
        <dbReference type="Proteomes" id="UP000016932"/>
    </source>
</evidence>
<evidence type="ECO:0000313" key="1">
    <source>
        <dbReference type="EMBL" id="EME81863.1"/>
    </source>
</evidence>
<keyword evidence="2" id="KW-1185">Reference proteome</keyword>
<dbReference type="HOGENOM" id="CLU_1750500_0_0_1"/>
<dbReference type="Proteomes" id="UP000016932">
    <property type="component" value="Unassembled WGS sequence"/>
</dbReference>
<gene>
    <name evidence="1" type="ORF">MYCFIDRAFT_211480</name>
</gene>
<dbReference type="KEGG" id="pfj:MYCFIDRAFT_211480"/>
<organism evidence="1 2">
    <name type="scientific">Pseudocercospora fijiensis (strain CIRAD86)</name>
    <name type="common">Black leaf streak disease fungus</name>
    <name type="synonym">Mycosphaerella fijiensis</name>
    <dbReference type="NCBI Taxonomy" id="383855"/>
    <lineage>
        <taxon>Eukaryota</taxon>
        <taxon>Fungi</taxon>
        <taxon>Dikarya</taxon>
        <taxon>Ascomycota</taxon>
        <taxon>Pezizomycotina</taxon>
        <taxon>Dothideomycetes</taxon>
        <taxon>Dothideomycetidae</taxon>
        <taxon>Mycosphaerellales</taxon>
        <taxon>Mycosphaerellaceae</taxon>
        <taxon>Pseudocercospora</taxon>
    </lineage>
</organism>
<dbReference type="GeneID" id="19337420"/>
<dbReference type="AlphaFoldDB" id="M3AXN1"/>
<dbReference type="EMBL" id="KB446559">
    <property type="protein sequence ID" value="EME81863.1"/>
    <property type="molecule type" value="Genomic_DNA"/>
</dbReference>
<accession>M3AXN1</accession>